<dbReference type="InterPro" id="IPR001789">
    <property type="entry name" value="Sig_transdc_resp-reg_receiver"/>
</dbReference>
<dbReference type="PATRIC" id="fig|111780.3.peg.535"/>
<dbReference type="PROSITE" id="PS50110">
    <property type="entry name" value="RESPONSE_REGULATORY"/>
    <property type="match status" value="1"/>
</dbReference>
<evidence type="ECO:0000256" key="1">
    <source>
        <dbReference type="PROSITE-ProRule" id="PRU00169"/>
    </source>
</evidence>
<dbReference type="Gene3D" id="3.40.50.2300">
    <property type="match status" value="1"/>
</dbReference>
<accession>K9XNE0</accession>
<organism evidence="6 7">
    <name type="scientific">Stanieria cyanosphaera (strain ATCC 29371 / PCC 7437)</name>
    <dbReference type="NCBI Taxonomy" id="111780"/>
    <lineage>
        <taxon>Bacteria</taxon>
        <taxon>Bacillati</taxon>
        <taxon>Cyanobacteriota</taxon>
        <taxon>Cyanophyceae</taxon>
        <taxon>Pleurocapsales</taxon>
        <taxon>Dermocarpellaceae</taxon>
        <taxon>Stanieria</taxon>
    </lineage>
</organism>
<dbReference type="HOGENOM" id="CLU_000445_70_50_3"/>
<reference evidence="7" key="1">
    <citation type="journal article" date="2013" name="Proc. Natl. Acad. Sci. U.S.A.">
        <title>Improving the coverage of the cyanobacterial phylum using diversity-driven genome sequencing.</title>
        <authorList>
            <person name="Shih P.M."/>
            <person name="Wu D."/>
            <person name="Latifi A."/>
            <person name="Axen S.D."/>
            <person name="Fewer D.P."/>
            <person name="Talla E."/>
            <person name="Calteau A."/>
            <person name="Cai F."/>
            <person name="Tandeau de Marsac N."/>
            <person name="Rippka R."/>
            <person name="Herdman M."/>
            <person name="Sivonen K."/>
            <person name="Coursin T."/>
            <person name="Laurent T."/>
            <person name="Goodwin L."/>
            <person name="Nolan M."/>
            <person name="Davenport K.W."/>
            <person name="Han C.S."/>
            <person name="Rubin E.M."/>
            <person name="Eisen J.A."/>
            <person name="Woyke T."/>
            <person name="Gugger M."/>
            <person name="Kerfeld C.A."/>
        </authorList>
    </citation>
    <scope>NUCLEOTIDE SEQUENCE [LARGE SCALE GENOMIC DNA]</scope>
    <source>
        <strain evidence="7">ATCC 29371 / PCC 7437</strain>
    </source>
</reference>
<dbReference type="InterPro" id="IPR029787">
    <property type="entry name" value="Nucleotide_cyclase"/>
</dbReference>
<dbReference type="CDD" id="cd01949">
    <property type="entry name" value="GGDEF"/>
    <property type="match status" value="1"/>
</dbReference>
<dbReference type="SUPFAM" id="SSF52172">
    <property type="entry name" value="CheY-like"/>
    <property type="match status" value="1"/>
</dbReference>
<dbReference type="Gene3D" id="3.20.20.450">
    <property type="entry name" value="EAL domain"/>
    <property type="match status" value="1"/>
</dbReference>
<dbReference type="PANTHER" id="PTHR33121:SF70">
    <property type="entry name" value="SIGNALING PROTEIN YKOW"/>
    <property type="match status" value="1"/>
</dbReference>
<dbReference type="InterPro" id="IPR000160">
    <property type="entry name" value="GGDEF_dom"/>
</dbReference>
<dbReference type="Pfam" id="PF00072">
    <property type="entry name" value="Response_reg"/>
    <property type="match status" value="1"/>
</dbReference>
<dbReference type="CDD" id="cd17538">
    <property type="entry name" value="REC_D1_PleD-like"/>
    <property type="match status" value="1"/>
</dbReference>
<dbReference type="eggNOG" id="COG3437">
    <property type="taxonomic scope" value="Bacteria"/>
</dbReference>
<evidence type="ECO:0000313" key="6">
    <source>
        <dbReference type="EMBL" id="AFZ34120.1"/>
    </source>
</evidence>
<dbReference type="InterPro" id="IPR001633">
    <property type="entry name" value="EAL_dom"/>
</dbReference>
<dbReference type="InterPro" id="IPR050706">
    <property type="entry name" value="Cyclic-di-GMP_PDE-like"/>
</dbReference>
<proteinExistence type="predicted"/>
<evidence type="ECO:0000256" key="2">
    <source>
        <dbReference type="SAM" id="Coils"/>
    </source>
</evidence>
<dbReference type="SMART" id="SM00267">
    <property type="entry name" value="GGDEF"/>
    <property type="match status" value="1"/>
</dbReference>
<evidence type="ECO:0000259" key="4">
    <source>
        <dbReference type="PROSITE" id="PS50883"/>
    </source>
</evidence>
<feature type="coiled-coil region" evidence="2">
    <location>
        <begin position="135"/>
        <end position="162"/>
    </location>
</feature>
<feature type="domain" description="EAL" evidence="4">
    <location>
        <begin position="342"/>
        <end position="596"/>
    </location>
</feature>
<dbReference type="InterPro" id="IPR043128">
    <property type="entry name" value="Rev_trsase/Diguanyl_cyclase"/>
</dbReference>
<keyword evidence="2" id="KW-0175">Coiled coil</keyword>
<dbReference type="SUPFAM" id="SSF141868">
    <property type="entry name" value="EAL domain-like"/>
    <property type="match status" value="1"/>
</dbReference>
<evidence type="ECO:0000259" key="5">
    <source>
        <dbReference type="PROSITE" id="PS50887"/>
    </source>
</evidence>
<sequence length="604" mass="69011">MNSFFSIMVVDDEPNNFDVIETLLYTEGYVLNYASNGQKALERLNKYKPDLILLDVMMPELNGFEVCQRIKANPTSQHIPIIMITALDSKETLAHSLEVGADDFISKPVSGIELKARIRSLLRISQQHQSIQVLCQQLQGVNQQLIELNAVLEQQVEERTARLEKIILYDELTQLPSRIFLFEKLEEILRYRKKQSQTQNMFALLYLDCDRFKLVNSALGYQMGDQLLVAIAQRLQQYLSPQDLLAYLGGDEFCFFLDQRKNKSEIDQFAQTILESFNLPFIVKNQEIFTTACIGIALEDCTYQTPQHYLQNADTAMYKAKLKGKGCYQFFDMLMYTSSIQNLQLNNDLRRGLERQEFLVYYQPIVKLTTLEIIGFEALIRWQHPQRGLVAPSEFIPFIEETGLIIPIGLLVLKQACQQLRLWEQNGYSDLIMSVNLSVYQFAHPTLLEDIDRILAETEISPACLKLEITETAIMENTNTAILLTQELQARQIQISIDDFGTGYSSLGYLSQFPVDSIKIDRSFVKNISDNQQNVEIIKAITSIGHTLSMTIIAEGIETQQQLAYLRDLGCELGQGYLFAKPLNSEQATAILKHRILDTNKAIN</sequence>
<dbReference type="EMBL" id="CP003653">
    <property type="protein sequence ID" value="AFZ34120.1"/>
    <property type="molecule type" value="Genomic_DNA"/>
</dbReference>
<evidence type="ECO:0000313" key="7">
    <source>
        <dbReference type="Proteomes" id="UP000010473"/>
    </source>
</evidence>
<dbReference type="FunFam" id="3.40.50.2300:FF:000444">
    <property type="entry name" value="Sensory transduction histidine kinase"/>
    <property type="match status" value="1"/>
</dbReference>
<evidence type="ECO:0000259" key="3">
    <source>
        <dbReference type="PROSITE" id="PS50110"/>
    </source>
</evidence>
<protein>
    <submittedName>
        <fullName evidence="6">Response regulator receiver modulated diguanylate cyclase/phosphodiesterase</fullName>
    </submittedName>
</protein>
<dbReference type="RefSeq" id="WP_015191793.1">
    <property type="nucleotide sequence ID" value="NC_019748.1"/>
</dbReference>
<feature type="domain" description="Response regulatory" evidence="3">
    <location>
        <begin position="6"/>
        <end position="122"/>
    </location>
</feature>
<dbReference type="GO" id="GO:0000160">
    <property type="term" value="P:phosphorelay signal transduction system"/>
    <property type="evidence" value="ECO:0007669"/>
    <property type="project" value="InterPro"/>
</dbReference>
<name>K9XNE0_STAC7</name>
<dbReference type="PROSITE" id="PS50883">
    <property type="entry name" value="EAL"/>
    <property type="match status" value="1"/>
</dbReference>
<dbReference type="SMART" id="SM00052">
    <property type="entry name" value="EAL"/>
    <property type="match status" value="1"/>
</dbReference>
<dbReference type="eggNOG" id="COG5001">
    <property type="taxonomic scope" value="Bacteria"/>
</dbReference>
<dbReference type="FunFam" id="3.20.20.450:FF:000001">
    <property type="entry name" value="Cyclic di-GMP phosphodiesterase yahA"/>
    <property type="match status" value="1"/>
</dbReference>
<feature type="modified residue" description="4-aspartylphosphate" evidence="1">
    <location>
        <position position="55"/>
    </location>
</feature>
<dbReference type="PROSITE" id="PS50887">
    <property type="entry name" value="GGDEF"/>
    <property type="match status" value="1"/>
</dbReference>
<keyword evidence="1" id="KW-0597">Phosphoprotein</keyword>
<dbReference type="PANTHER" id="PTHR33121">
    <property type="entry name" value="CYCLIC DI-GMP PHOSPHODIESTERASE PDEF"/>
    <property type="match status" value="1"/>
</dbReference>
<feature type="domain" description="GGDEF" evidence="5">
    <location>
        <begin position="200"/>
        <end position="333"/>
    </location>
</feature>
<dbReference type="AlphaFoldDB" id="K9XNE0"/>
<keyword evidence="7" id="KW-1185">Reference proteome</keyword>
<dbReference type="GO" id="GO:0071111">
    <property type="term" value="F:cyclic-guanylate-specific phosphodiesterase activity"/>
    <property type="evidence" value="ECO:0007669"/>
    <property type="project" value="InterPro"/>
</dbReference>
<dbReference type="Pfam" id="PF00990">
    <property type="entry name" value="GGDEF"/>
    <property type="match status" value="1"/>
</dbReference>
<dbReference type="Gene3D" id="3.30.70.270">
    <property type="match status" value="1"/>
</dbReference>
<dbReference type="STRING" id="111780.Sta7437_0513"/>
<dbReference type="Pfam" id="PF00563">
    <property type="entry name" value="EAL"/>
    <property type="match status" value="1"/>
</dbReference>
<dbReference type="CDD" id="cd01948">
    <property type="entry name" value="EAL"/>
    <property type="match status" value="1"/>
</dbReference>
<dbReference type="OrthoDB" id="9805474at2"/>
<gene>
    <name evidence="6" type="ordered locus">Sta7437_0513</name>
</gene>
<dbReference type="InterPro" id="IPR035919">
    <property type="entry name" value="EAL_sf"/>
</dbReference>
<dbReference type="NCBIfam" id="TIGR00254">
    <property type="entry name" value="GGDEF"/>
    <property type="match status" value="1"/>
</dbReference>
<dbReference type="Proteomes" id="UP000010473">
    <property type="component" value="Chromosome"/>
</dbReference>
<dbReference type="SUPFAM" id="SSF55073">
    <property type="entry name" value="Nucleotide cyclase"/>
    <property type="match status" value="1"/>
</dbReference>
<dbReference type="SMART" id="SM00448">
    <property type="entry name" value="REC"/>
    <property type="match status" value="1"/>
</dbReference>
<dbReference type="KEGG" id="scs:Sta7437_0513"/>
<dbReference type="InterPro" id="IPR011006">
    <property type="entry name" value="CheY-like_superfamily"/>
</dbReference>